<gene>
    <name evidence="1" type="ORF">PAXRUDRAFT_16748</name>
</gene>
<keyword evidence="2" id="KW-1185">Reference proteome</keyword>
<dbReference type="InParanoid" id="A0A0D0C6D8"/>
<reference evidence="1 2" key="1">
    <citation type="submission" date="2014-04" db="EMBL/GenBank/DDBJ databases">
        <authorList>
            <consortium name="DOE Joint Genome Institute"/>
            <person name="Kuo A."/>
            <person name="Kohler A."/>
            <person name="Jargeat P."/>
            <person name="Nagy L.G."/>
            <person name="Floudas D."/>
            <person name="Copeland A."/>
            <person name="Barry K.W."/>
            <person name="Cichocki N."/>
            <person name="Veneault-Fourrey C."/>
            <person name="LaButti K."/>
            <person name="Lindquist E.A."/>
            <person name="Lipzen A."/>
            <person name="Lundell T."/>
            <person name="Morin E."/>
            <person name="Murat C."/>
            <person name="Sun H."/>
            <person name="Tunlid A."/>
            <person name="Henrissat B."/>
            <person name="Grigoriev I.V."/>
            <person name="Hibbett D.S."/>
            <person name="Martin F."/>
            <person name="Nordberg H.P."/>
            <person name="Cantor M.N."/>
            <person name="Hua S.X."/>
        </authorList>
    </citation>
    <scope>NUCLEOTIDE SEQUENCE [LARGE SCALE GENOMIC DNA]</scope>
    <source>
        <strain evidence="1 2">Ve08.2h10</strain>
    </source>
</reference>
<proteinExistence type="predicted"/>
<dbReference type="EMBL" id="KN826513">
    <property type="protein sequence ID" value="KIK78677.1"/>
    <property type="molecule type" value="Genomic_DNA"/>
</dbReference>
<reference evidence="2" key="2">
    <citation type="submission" date="2015-01" db="EMBL/GenBank/DDBJ databases">
        <title>Evolutionary Origins and Diversification of the Mycorrhizal Mutualists.</title>
        <authorList>
            <consortium name="DOE Joint Genome Institute"/>
            <consortium name="Mycorrhizal Genomics Consortium"/>
            <person name="Kohler A."/>
            <person name="Kuo A."/>
            <person name="Nagy L.G."/>
            <person name="Floudas D."/>
            <person name="Copeland A."/>
            <person name="Barry K.W."/>
            <person name="Cichocki N."/>
            <person name="Veneault-Fourrey C."/>
            <person name="LaButti K."/>
            <person name="Lindquist E.A."/>
            <person name="Lipzen A."/>
            <person name="Lundell T."/>
            <person name="Morin E."/>
            <person name="Murat C."/>
            <person name="Riley R."/>
            <person name="Ohm R."/>
            <person name="Sun H."/>
            <person name="Tunlid A."/>
            <person name="Henrissat B."/>
            <person name="Grigoriev I.V."/>
            <person name="Hibbett D.S."/>
            <person name="Martin F."/>
        </authorList>
    </citation>
    <scope>NUCLEOTIDE SEQUENCE [LARGE SCALE GENOMIC DNA]</scope>
    <source>
        <strain evidence="2">Ve08.2h10</strain>
    </source>
</reference>
<organism evidence="1 2">
    <name type="scientific">Paxillus rubicundulus Ve08.2h10</name>
    <dbReference type="NCBI Taxonomy" id="930991"/>
    <lineage>
        <taxon>Eukaryota</taxon>
        <taxon>Fungi</taxon>
        <taxon>Dikarya</taxon>
        <taxon>Basidiomycota</taxon>
        <taxon>Agaricomycotina</taxon>
        <taxon>Agaricomycetes</taxon>
        <taxon>Agaricomycetidae</taxon>
        <taxon>Boletales</taxon>
        <taxon>Paxilineae</taxon>
        <taxon>Paxillaceae</taxon>
        <taxon>Paxillus</taxon>
    </lineage>
</organism>
<accession>A0A0D0C6D8</accession>
<dbReference type="AlphaFoldDB" id="A0A0D0C6D8"/>
<name>A0A0D0C6D8_9AGAM</name>
<evidence type="ECO:0000313" key="2">
    <source>
        <dbReference type="Proteomes" id="UP000054538"/>
    </source>
</evidence>
<dbReference type="Proteomes" id="UP000054538">
    <property type="component" value="Unassembled WGS sequence"/>
</dbReference>
<evidence type="ECO:0000313" key="1">
    <source>
        <dbReference type="EMBL" id="KIK78677.1"/>
    </source>
</evidence>
<dbReference type="HOGENOM" id="CLU_3125525_0_0_1"/>
<sequence>MAREIVDFILKHFWTSVIFRATQVNSASPEPALDQVHFSAFPFLQFPPPP</sequence>
<protein>
    <submittedName>
        <fullName evidence="1">Uncharacterized protein</fullName>
    </submittedName>
</protein>